<evidence type="ECO:0000313" key="4">
    <source>
        <dbReference type="Proteomes" id="UP000622687"/>
    </source>
</evidence>
<keyword evidence="1" id="KW-0812">Transmembrane</keyword>
<reference evidence="3" key="1">
    <citation type="submission" date="2020-12" db="EMBL/GenBank/DDBJ databases">
        <title>Clostridium thailandense sp. nov., a novel acetogenic bacterium isolated from peat land soil in Thailand.</title>
        <authorList>
            <person name="Chaikitkaew S."/>
            <person name="Birkeland N.K."/>
        </authorList>
    </citation>
    <scope>NUCLEOTIDE SEQUENCE</scope>
    <source>
        <strain evidence="3">DSM 17425</strain>
    </source>
</reference>
<keyword evidence="1" id="KW-0472">Membrane</keyword>
<sequence length="657" mass="74323">MDKNAKQAIQSLVLTCVALSLYYFSSILNVTCLPTNKVYASSEINDNIYSNPTILCQDSLSNESNIIQVKKQIPVYSSPSNLKAFIGFIQDQQVKILNREDSFYYIEYNSGDSICRGYIQEKYLALNLQIPKADYSRSRQSVRLNKSTTIYTGPSDKYTKIDKVNGQDIILLSKESNWYFIEYTYSSNTKRGYITTDSITNLSIATPTASTNSTPLDEKMKTLFNTAESEIGFMGSGKDNNTTKYGLWYGVDNIPWSATFISWVSDHSNLKDIIPKTAYCSDSLNWFKSRKLWGDTPKVGAIIFFKNQDIDYMGIVQSLNNDNTITVLVGGYPVNNSKQVTKITMESKDNSIIGYGYPQYSLSGLGYYEESGHAVVYSGPSDQYAQTGQIDNEMVKILNEENNYLFIEYNLSGIKSRGYINSNYVPTDSKITTANYNDKKLGKATKLITVYKGSSTSYTTDGFIENQEVAILNKEDNWYFIEYTNENIKKRGYVSADYVTIVVPPSKNTIKEGNNNCETIDGRKYIYKFTNSIITSYDHQGYAAAGENYYCDGSGNIVAAHNMRAGTVIYIPDLKYINSTGIFTVGDTGGPFFDFDINTTQNIDKGSHDVYVLSWGDGPMMQSFEAAKEEQIRYGQWNRFKKMYENYTFQTENFRQP</sequence>
<feature type="transmembrane region" description="Helical" evidence="1">
    <location>
        <begin position="12"/>
        <end position="31"/>
    </location>
</feature>
<feature type="domain" description="SH3b" evidence="2">
    <location>
        <begin position="443"/>
        <end position="503"/>
    </location>
</feature>
<dbReference type="PANTHER" id="PTHR34408">
    <property type="entry name" value="FAMILY PROTEIN, PUTATIVE-RELATED"/>
    <property type="match status" value="1"/>
</dbReference>
<dbReference type="InterPro" id="IPR052354">
    <property type="entry name" value="Cell_Wall_Dynamics_Protein"/>
</dbReference>
<feature type="domain" description="SH3b" evidence="2">
    <location>
        <begin position="363"/>
        <end position="429"/>
    </location>
</feature>
<dbReference type="Gene3D" id="2.30.30.40">
    <property type="entry name" value="SH3 Domains"/>
    <property type="match status" value="1"/>
</dbReference>
<evidence type="ECO:0000313" key="3">
    <source>
        <dbReference type="EMBL" id="MBI6874340.1"/>
    </source>
</evidence>
<organism evidence="3 4">
    <name type="scientific">Clostridium aciditolerans</name>
    <dbReference type="NCBI Taxonomy" id="339861"/>
    <lineage>
        <taxon>Bacteria</taxon>
        <taxon>Bacillati</taxon>
        <taxon>Bacillota</taxon>
        <taxon>Clostridia</taxon>
        <taxon>Eubacteriales</taxon>
        <taxon>Clostridiaceae</taxon>
        <taxon>Clostridium</taxon>
    </lineage>
</organism>
<dbReference type="Proteomes" id="UP000622687">
    <property type="component" value="Unassembled WGS sequence"/>
</dbReference>
<keyword evidence="1" id="KW-1133">Transmembrane helix</keyword>
<dbReference type="SMART" id="SM00287">
    <property type="entry name" value="SH3b"/>
    <property type="match status" value="3"/>
</dbReference>
<evidence type="ECO:0000256" key="1">
    <source>
        <dbReference type="SAM" id="Phobius"/>
    </source>
</evidence>
<feature type="domain" description="SH3b" evidence="2">
    <location>
        <begin position="137"/>
        <end position="202"/>
    </location>
</feature>
<evidence type="ECO:0000259" key="2">
    <source>
        <dbReference type="SMART" id="SM00287"/>
    </source>
</evidence>
<dbReference type="EMBL" id="JAEEGB010000026">
    <property type="protein sequence ID" value="MBI6874340.1"/>
    <property type="molecule type" value="Genomic_DNA"/>
</dbReference>
<keyword evidence="4" id="KW-1185">Reference proteome</keyword>
<proteinExistence type="predicted"/>
<name>A0A934HU51_9CLOT</name>
<dbReference type="RefSeq" id="WP_211143730.1">
    <property type="nucleotide sequence ID" value="NZ_JAEEGB010000026.1"/>
</dbReference>
<accession>A0A934HU51</accession>
<dbReference type="AlphaFoldDB" id="A0A934HU51"/>
<comment type="caution">
    <text evidence="3">The sequence shown here is derived from an EMBL/GenBank/DDBJ whole genome shotgun (WGS) entry which is preliminary data.</text>
</comment>
<protein>
    <recommendedName>
        <fullName evidence="2">SH3b domain-containing protein</fullName>
    </recommendedName>
</protein>
<dbReference type="PANTHER" id="PTHR34408:SF1">
    <property type="entry name" value="GLYCOSYL HYDROLASE FAMILY 19 DOMAIN-CONTAINING PROTEIN HI_1415"/>
    <property type="match status" value="1"/>
</dbReference>
<gene>
    <name evidence="3" type="ORF">I6U51_16840</name>
</gene>
<dbReference type="InterPro" id="IPR003646">
    <property type="entry name" value="SH3-like_bac-type"/>
</dbReference>